<reference evidence="2" key="1">
    <citation type="journal article" date="2013" name="Nat. Genet.">
        <title>The draft genomes of soft-shell turtle and green sea turtle yield insights into the development and evolution of the turtle-specific body plan.</title>
        <authorList>
            <person name="Wang Z."/>
            <person name="Pascual-Anaya J."/>
            <person name="Zadissa A."/>
            <person name="Li W."/>
            <person name="Niimura Y."/>
            <person name="Huang Z."/>
            <person name="Li C."/>
            <person name="White S."/>
            <person name="Xiong Z."/>
            <person name="Fang D."/>
            <person name="Wang B."/>
            <person name="Ming Y."/>
            <person name="Chen Y."/>
            <person name="Zheng Y."/>
            <person name="Kuraku S."/>
            <person name="Pignatelli M."/>
            <person name="Herrero J."/>
            <person name="Beal K."/>
            <person name="Nozawa M."/>
            <person name="Li Q."/>
            <person name="Wang J."/>
            <person name="Zhang H."/>
            <person name="Yu L."/>
            <person name="Shigenobu S."/>
            <person name="Wang J."/>
            <person name="Liu J."/>
            <person name="Flicek P."/>
            <person name="Searle S."/>
            <person name="Wang J."/>
            <person name="Kuratani S."/>
            <person name="Yin Y."/>
            <person name="Aken B."/>
            <person name="Zhang G."/>
            <person name="Irie N."/>
        </authorList>
    </citation>
    <scope>NUCLEOTIDE SEQUENCE [LARGE SCALE GENOMIC DNA]</scope>
</reference>
<protein>
    <submittedName>
        <fullName evidence="1">Uncharacterized protein</fullName>
    </submittedName>
</protein>
<evidence type="ECO:0000313" key="2">
    <source>
        <dbReference type="Proteomes" id="UP000031443"/>
    </source>
</evidence>
<sequence>MHPELVLLPEVCCDNLSKSLLRSVCTSQHKRGFSKVSSSFHSSQNVMQSMLEAGSQLAQSPTGCDGQLCVTIKESLKDGSYIPNGSVSLESILESLLYTTKQLIAAGGGESEGEALICRACWWALGGGELIGGLLKEDDEHKSISAKNEQQPSFCS</sequence>
<dbReference type="AlphaFoldDB" id="M7BLS8"/>
<accession>M7BLS8</accession>
<evidence type="ECO:0000313" key="1">
    <source>
        <dbReference type="EMBL" id="EMP38821.1"/>
    </source>
</evidence>
<organism evidence="1 2">
    <name type="scientific">Chelonia mydas</name>
    <name type="common">Green sea-turtle</name>
    <name type="synonym">Chelonia agassizi</name>
    <dbReference type="NCBI Taxonomy" id="8469"/>
    <lineage>
        <taxon>Eukaryota</taxon>
        <taxon>Metazoa</taxon>
        <taxon>Chordata</taxon>
        <taxon>Craniata</taxon>
        <taxon>Vertebrata</taxon>
        <taxon>Euteleostomi</taxon>
        <taxon>Archelosauria</taxon>
        <taxon>Testudinata</taxon>
        <taxon>Testudines</taxon>
        <taxon>Cryptodira</taxon>
        <taxon>Durocryptodira</taxon>
        <taxon>Americhelydia</taxon>
        <taxon>Chelonioidea</taxon>
        <taxon>Cheloniidae</taxon>
        <taxon>Chelonia</taxon>
    </lineage>
</organism>
<keyword evidence="2" id="KW-1185">Reference proteome</keyword>
<dbReference type="EMBL" id="KB518472">
    <property type="protein sequence ID" value="EMP38821.1"/>
    <property type="molecule type" value="Genomic_DNA"/>
</dbReference>
<dbReference type="Proteomes" id="UP000031443">
    <property type="component" value="Unassembled WGS sequence"/>
</dbReference>
<gene>
    <name evidence="1" type="ORF">UY3_03945</name>
</gene>
<name>M7BLS8_CHEMY</name>
<proteinExistence type="predicted"/>